<feature type="region of interest" description="Disordered" evidence="2">
    <location>
        <begin position="55"/>
        <end position="85"/>
    </location>
</feature>
<reference evidence="5" key="1">
    <citation type="journal article" date="2014" name="Nucleic Acids Res.">
        <title>The evolutionary dynamics of variant antigen genes in Babesia reveal a history of genomic innovation underlying host-parasite interaction.</title>
        <authorList>
            <person name="Jackson A.P."/>
            <person name="Otto T.D."/>
            <person name="Darby A."/>
            <person name="Ramaprasad A."/>
            <person name="Xia D."/>
            <person name="Echaide I.E."/>
            <person name="Farber M."/>
            <person name="Gahlot S."/>
            <person name="Gamble J."/>
            <person name="Gupta D."/>
            <person name="Gupta Y."/>
            <person name="Jackson L."/>
            <person name="Malandrin L."/>
            <person name="Malas T.B."/>
            <person name="Moussa E."/>
            <person name="Nair M."/>
            <person name="Reid A.J."/>
            <person name="Sanders M."/>
            <person name="Sharma J."/>
            <person name="Tracey A."/>
            <person name="Quail M.A."/>
            <person name="Weir W."/>
            <person name="Wastling J.M."/>
            <person name="Hall N."/>
            <person name="Willadsen P."/>
            <person name="Lingelbach K."/>
            <person name="Shiels B."/>
            <person name="Tait A."/>
            <person name="Berriman M."/>
            <person name="Allred D.R."/>
            <person name="Pain A."/>
        </authorList>
    </citation>
    <scope>NUCLEOTIDE SEQUENCE [LARGE SCALE GENOMIC DNA]</scope>
    <source>
        <strain evidence="5">Bond</strain>
    </source>
</reference>
<accession>A0A061DC43</accession>
<dbReference type="EMBL" id="LK391709">
    <property type="protein sequence ID" value="CDR96504.1"/>
    <property type="molecule type" value="Genomic_DNA"/>
</dbReference>
<gene>
    <name evidence="4" type="ORF">BBBOND_0304080</name>
</gene>
<dbReference type="OrthoDB" id="10254720at2759"/>
<proteinExistence type="predicted"/>
<dbReference type="Proteomes" id="UP000033188">
    <property type="component" value="Chromosome 3"/>
</dbReference>
<keyword evidence="3" id="KW-1133">Transmembrane helix</keyword>
<feature type="coiled-coil region" evidence="1">
    <location>
        <begin position="1187"/>
        <end position="1214"/>
    </location>
</feature>
<dbReference type="GeneID" id="24565045"/>
<feature type="region of interest" description="Disordered" evidence="2">
    <location>
        <begin position="1421"/>
        <end position="1482"/>
    </location>
</feature>
<evidence type="ECO:0000313" key="5">
    <source>
        <dbReference type="Proteomes" id="UP000033188"/>
    </source>
</evidence>
<keyword evidence="1" id="KW-0175">Coiled coil</keyword>
<keyword evidence="3" id="KW-0812">Transmembrane</keyword>
<evidence type="ECO:0000313" key="4">
    <source>
        <dbReference type="EMBL" id="CDR96504.1"/>
    </source>
</evidence>
<feature type="compositionally biased region" description="Polar residues" evidence="2">
    <location>
        <begin position="1470"/>
        <end position="1482"/>
    </location>
</feature>
<keyword evidence="5" id="KW-1185">Reference proteome</keyword>
<evidence type="ECO:0000256" key="1">
    <source>
        <dbReference type="SAM" id="Coils"/>
    </source>
</evidence>
<keyword evidence="3" id="KW-0472">Membrane</keyword>
<evidence type="ECO:0000256" key="2">
    <source>
        <dbReference type="SAM" id="MobiDB-lite"/>
    </source>
</evidence>
<feature type="transmembrane region" description="Helical" evidence="3">
    <location>
        <begin position="2225"/>
        <end position="2246"/>
    </location>
</feature>
<protein>
    <submittedName>
        <fullName evidence="4">Uncharacterized protein</fullName>
    </submittedName>
</protein>
<dbReference type="VEuPathDB" id="PiroplasmaDB:BBBOND_0304080"/>
<name>A0A061DC43_BABBI</name>
<feature type="compositionally biased region" description="Low complexity" evidence="2">
    <location>
        <begin position="63"/>
        <end position="85"/>
    </location>
</feature>
<organism evidence="4 5">
    <name type="scientific">Babesia bigemina</name>
    <dbReference type="NCBI Taxonomy" id="5866"/>
    <lineage>
        <taxon>Eukaryota</taxon>
        <taxon>Sar</taxon>
        <taxon>Alveolata</taxon>
        <taxon>Apicomplexa</taxon>
        <taxon>Aconoidasida</taxon>
        <taxon>Piroplasmida</taxon>
        <taxon>Babesiidae</taxon>
        <taxon>Babesia</taxon>
    </lineage>
</organism>
<dbReference type="KEGG" id="bbig:BBBOND_0304080"/>
<dbReference type="RefSeq" id="XP_012768690.1">
    <property type="nucleotide sequence ID" value="XM_012913236.1"/>
</dbReference>
<evidence type="ECO:0000256" key="3">
    <source>
        <dbReference type="SAM" id="Phobius"/>
    </source>
</evidence>
<sequence length="2287" mass="256645">MAPQFKKLTDCPENLREAIDWLIQIRHGGDGQGLGKLAKALKKLIEKVTDDALRSLSDEQDANNKSSDSDASTESPSSSSYQSPSNLLDEIDKRLVKVKDNIEAEKEKLKNHDMPETRQAIKHLEAKSESLEIVKQFAKFSEKHLIPEGTGNMLNKFCAGLEHLLGYNSGMYTGDGIVYGDCDRLRDAVLMFFHGLLESVTNDDNVTTYDGYIGEPNKLCNVIRNLYSSIGRGSEEFGKQVDSVSGWLNKYNEQVVTLTNKVKEEIYDVRNLIDIEISYISSLKSSNLRKIQNIYGNHVDAAVSRMKSLKGNKNGFAGLDNALRDMLNVCLGKIETAVEVLTNSSKNEAFIKSLQTLQNTFKTLPEDLESFIITNFNVTVKDHKNKVEVFKGGIESTINALRDTFMKERLKVALTDLKNAVICANTNALNIGGLNNNVIRTAISAIEQRLKTADDVEDSAALLGLKTGIIQTQTNLIAKELNGAAHENTKELKDLGASFEGPDTMIREHETELSKLVHQAKENLLQAVACAKDNASNLGGLKNKTVAAAIDAIQKKLKDINEGAQEIKTFQDLKNLRSHIIDGQIAKIAGALNPDTRALGVKSGLQQLATSIEAPEKTFNRLHQVSLKELTEAAQQSLENIIAKAHECITTHGGINNKTVKKAIEKIQDKLAKETDSVVTMKALTELKTSFMDDEIKSITMILNKSALTSNVISGLAGNTTSIKAPEKIFSDTHKTTLDNLASNSQDDLQNAIDNAIKYVESSQGSLQKKIDKAFEQVIKSTDRKTQAKELAQRMAASLKDVKNGINESYSESSHIEGKFTKLDNYIENMKGGYEAKLQTDSTNDDSEIKRWATSTISLIITNSLTEANDTITKADKDYMTAVKAQLVQIKSKISQFKKNADINQLVDATSNIVTHFASIQSAIKTKSVYEADKIDRETYFNNLMRQTTDTVSILKAAFQKAYQSSAKAYLSGAIKEIKEKIVTAEGLYQQAVLELIQKIESTVSAMEDKADRDMLGDFHTSLKHFEDIQSAITTKSVFSEDIIERQHFFVNLKSQITNTVSTLHEAYKNAYKSSAKSYLSGAIRAIREKVDEAEEVYIRVIDVQLGQVTFTQLDETSFKAKSARDDISANLVKPFNKLQDAVQANSAFEDDYRERKRCFNNVKKLIEITVTSLSIAYKEAYQKSAKSYLSNAIKEIKDKVKKAEQTYQKRVEEEVQKVFARFKEVNDSNFKDNDAREGLKRFFDDEFNNLYNAIQNNSAFKKDNASRMSCFENLKKIADNSVRTLVSVSEKFEICVASAKAYLDKAFTDAESGIKELGITIRTEVNSAFEQIIAEVYSMFADERKASLKAVKSLVDKQSMKVGSIIEKDRITGIKGLLRWISDKIVNLKKDDFKEIVSTIQAFHKEIYRYFKYQIDGFDDEQDEDDSGSQRHPQSQDERSKNGLPARPAPPTVLRQNGDPVPGRVGMTRPTSARGQTFTSVSSPKCPIEHYIDGVEYHSARMFTALSVGRFTHQSRTICNDFMKFLESMRPLNFGGNSDPLLDIVKSGIQSFLTELKRAYISAYCGSAHDFKWEIDGDNCAKIFLTSIPDMQLHLDELKNKCNPQVKRWSENQINLMTDPGKFFAYHGYIVSERHKQNGELQNKCGFWGKTIYERLVGEGDKHVYSSNPNNLERLYTFVDRYRRVCHLKCTESPKPPTTINQMLHWLCGLFYTPMFNKLNKYFETLFDETTGKEFKVTFPARTGMNIIQKVNAAYLTGMFNNVALASYKILVAILGYGDADGRYACDFYTNPHDLEYPTNTDKCFDLLVEILLRLNHQIRFLFKQCHNGSTAYGWRDCLYGKGVGGSRWQCNDLQCTECVSGKGCKTHPTCGIKSPLQSFLEDGLPGFLPHKFEKPDCKITCSLANHNGIPCKTPMGFRDLSITASHIRTGQRIKDVLEGFCGKTHESLNLLCAYLLCLLRRPPQTLGDMFAFYHNFLEHWKGDSGYRDHAQVKQHKHDAFDEAVKRANFGITDTTLEITSIQYTKVHDPKNSDQKSSHPEGDLFSLLACDANSTPALPCGRYVQPLSLDVRCIFSKTYADLYLSWVVYTTEAFYKLLEKLWKECCGNCNTPGNRCFDKSCIKTCPVKYTNETGISITPPPNTKHEALCNSIVNCQDSHQTLFKYGFTFGSPYDLSGANDGLEKKRTCQDFCNALAKVCDGKSVLAELVRIKIPAFLWAIREKFFYTLVALWLLSLLYLLHIMVIRLDLLHIKSHLHSPSSHRIAAQSLLAAARVGKLAKLTYLQP</sequence>